<dbReference type="SUPFAM" id="SSF52540">
    <property type="entry name" value="P-loop containing nucleoside triphosphate hydrolases"/>
    <property type="match status" value="1"/>
</dbReference>
<organism evidence="6 9">
    <name type="scientific">Phytophthora kernoviae</name>
    <dbReference type="NCBI Taxonomy" id="325452"/>
    <lineage>
        <taxon>Eukaryota</taxon>
        <taxon>Sar</taxon>
        <taxon>Stramenopiles</taxon>
        <taxon>Oomycota</taxon>
        <taxon>Peronosporomycetes</taxon>
        <taxon>Peronosporales</taxon>
        <taxon>Peronosporaceae</taxon>
        <taxon>Phytophthora</taxon>
    </lineage>
</organism>
<dbReference type="Gene3D" id="2.40.30.10">
    <property type="entry name" value="Translation factors"/>
    <property type="match status" value="1"/>
</dbReference>
<dbReference type="SMART" id="SM00838">
    <property type="entry name" value="EFG_C"/>
    <property type="match status" value="1"/>
</dbReference>
<dbReference type="InterPro" id="IPR006298">
    <property type="entry name" value="BipA"/>
</dbReference>
<dbReference type="InterPro" id="IPR031157">
    <property type="entry name" value="G_TR_CS"/>
</dbReference>
<dbReference type="Proteomes" id="UP000285883">
    <property type="component" value="Unassembled WGS sequence"/>
</dbReference>
<dbReference type="EMBL" id="MBDN02000009">
    <property type="protein sequence ID" value="RLN85349.1"/>
    <property type="molecule type" value="Genomic_DNA"/>
</dbReference>
<evidence type="ECO:0000313" key="8">
    <source>
        <dbReference type="Proteomes" id="UP000285624"/>
    </source>
</evidence>
<dbReference type="Proteomes" id="UP000285624">
    <property type="component" value="Unassembled WGS sequence"/>
</dbReference>
<dbReference type="CDD" id="cd03710">
    <property type="entry name" value="BipA_TypA_C"/>
    <property type="match status" value="1"/>
</dbReference>
<dbReference type="Gene3D" id="3.40.50.300">
    <property type="entry name" value="P-loop containing nucleotide triphosphate hydrolases"/>
    <property type="match status" value="1"/>
</dbReference>
<dbReference type="Gene3D" id="2.40.50.250">
    <property type="entry name" value="bipa protein"/>
    <property type="match status" value="1"/>
</dbReference>
<dbReference type="NCBIfam" id="TIGR00231">
    <property type="entry name" value="small_GTP"/>
    <property type="match status" value="1"/>
</dbReference>
<dbReference type="PROSITE" id="PS00301">
    <property type="entry name" value="G_TR_1"/>
    <property type="match status" value="1"/>
</dbReference>
<keyword evidence="2" id="KW-0342">GTP-binding</keyword>
<comment type="caution">
    <text evidence="6">The sequence shown here is derived from an EMBL/GenBank/DDBJ whole genome shotgun (WGS) entry which is preliminary data.</text>
</comment>
<dbReference type="AlphaFoldDB" id="A0A3R7KA61"/>
<dbReference type="EMBL" id="JPWV03000017">
    <property type="protein sequence ID" value="KAG2530755.1"/>
    <property type="molecule type" value="Genomic_DNA"/>
</dbReference>
<dbReference type="InterPro" id="IPR042116">
    <property type="entry name" value="TypA/BipA_C"/>
</dbReference>
<sequence length="645" mass="70762">MWLRRSCVSALARTRAGQRSTLQRNVAGLSRAFSTDYSAVTGENIRNVAIVAHVDHGKTTLVDQLLKHGGNTLSEERVMDSIDLERERGITIMSKCTRVEYNGHVLNIVDTPGHADFGGEVERILSMVDGVVLVVDATEGPMSQTKFVLTKALNRGLKPLVVINKVDRDTSRLDGSVENELFDMFVALDADDDQLDFPVLYASAKQGWAVRDLEDKSESQDSMLALLDEITRYVPAPDADAAKPFSMAVTMIGADPYVGRLATGRIHSGTVKIGDSIQVLNLESKKLETGRVTKMFVTRGVSKSEITSATAGDIVTIAGVNAYVSDTIADVSVTEPIPSPQLDPPTISMTFGVNDAPTAGKDGKFLTSSHIKQRLERECENNVAISISQSTSSEAFDVHGRGELQLAILIEEMRREGFEMSVSAPQVLFQTDPETKQKMEPIEEVTIDVDSDFSGSVIDKLSTRGGEIIEFKEMQDKVRLQFKIPSRCLMGYRSEIKTDTRGSGILNSIFHGYSPYQGSATPPSKGKLISSAPGQCTAYALNTLEDRGEMFVKPGDEVYEGMIVGEHSRPTDIEINPTKEKKLTNMRAAGTDENVKLSPIRTMSLEDIVTYIGEDEMIDVSPLKIRMRKRELTANGRKRVQGKKK</sequence>
<dbReference type="CDD" id="cd03691">
    <property type="entry name" value="BipA_TypA_II"/>
    <property type="match status" value="1"/>
</dbReference>
<dbReference type="FunFam" id="3.30.70.240:FF:000002">
    <property type="entry name" value="GTP-binding protein TypA"/>
    <property type="match status" value="1"/>
</dbReference>
<feature type="domain" description="Tr-type G" evidence="3">
    <location>
        <begin position="43"/>
        <end position="238"/>
    </location>
</feature>
<reference evidence="8 9" key="2">
    <citation type="submission" date="2018-07" db="EMBL/GenBank/DDBJ databases">
        <title>Genome sequencing of oomycete isolates from Chile give support for New Zealand origin for Phytophthora kernoviae and make available the first Nothophytophthora sp. genome.</title>
        <authorList>
            <person name="Studholme D.J."/>
            <person name="Sanfuentes E."/>
            <person name="Panda P."/>
            <person name="Hill R."/>
            <person name="Sambles C."/>
            <person name="Grant M."/>
            <person name="Williams N.M."/>
            <person name="Mcdougal R.L."/>
        </authorList>
    </citation>
    <scope>NUCLEOTIDE SEQUENCE [LARGE SCALE GENOMIC DNA]</scope>
    <source>
        <strain evidence="6">Chile2</strain>
        <strain evidence="7">Chile4</strain>
    </source>
</reference>
<dbReference type="Gene3D" id="3.30.70.870">
    <property type="entry name" value="Elongation Factor G (Translational Gtpase), domain 3"/>
    <property type="match status" value="1"/>
</dbReference>
<dbReference type="STRING" id="325452.A0A3R7KA61"/>
<evidence type="ECO:0000313" key="9">
    <source>
        <dbReference type="Proteomes" id="UP000285883"/>
    </source>
</evidence>
<dbReference type="PANTHER" id="PTHR42908">
    <property type="entry name" value="TRANSLATION ELONGATION FACTOR-RELATED"/>
    <property type="match status" value="1"/>
</dbReference>
<dbReference type="GO" id="GO:1990904">
    <property type="term" value="C:ribonucleoprotein complex"/>
    <property type="evidence" value="ECO:0007669"/>
    <property type="project" value="TreeGrafter"/>
</dbReference>
<accession>A0A3R7KA61</accession>
<dbReference type="InterPro" id="IPR027417">
    <property type="entry name" value="P-loop_NTPase"/>
</dbReference>
<dbReference type="InterPro" id="IPR009000">
    <property type="entry name" value="Transl_B-barrel_sf"/>
</dbReference>
<evidence type="ECO:0000259" key="3">
    <source>
        <dbReference type="PROSITE" id="PS51722"/>
    </source>
</evidence>
<dbReference type="PRINTS" id="PR00315">
    <property type="entry name" value="ELONGATNFCT"/>
</dbReference>
<dbReference type="GO" id="GO:0003924">
    <property type="term" value="F:GTPase activity"/>
    <property type="evidence" value="ECO:0007669"/>
    <property type="project" value="InterPro"/>
</dbReference>
<reference evidence="4" key="3">
    <citation type="submission" date="2020-06" db="EMBL/GenBank/DDBJ databases">
        <authorList>
            <person name="Studholme D.J."/>
        </authorList>
    </citation>
    <scope>NUCLEOTIDE SEQUENCE</scope>
    <source>
        <strain evidence="4">NZFS 2646</strain>
        <strain evidence="5">NZFS 3630</strain>
    </source>
</reference>
<reference evidence="4" key="1">
    <citation type="journal article" date="2015" name="Genom Data">
        <title>Genome sequences of six Phytophthora species associated with forests in New Zealand.</title>
        <authorList>
            <person name="Studholme D.J."/>
            <person name="McDougal R.L."/>
            <person name="Sambles C."/>
            <person name="Hansen E."/>
            <person name="Hardy G."/>
            <person name="Grant M."/>
            <person name="Ganley R.J."/>
            <person name="Williams N.M."/>
        </authorList>
    </citation>
    <scope>NUCLEOTIDE SEQUENCE</scope>
    <source>
        <strain evidence="4">NZFS 2646</strain>
        <strain evidence="5">NZFS 3630</strain>
    </source>
</reference>
<dbReference type="FunFam" id="3.30.70.870:FF:000003">
    <property type="entry name" value="GTP-binding protein TypA"/>
    <property type="match status" value="1"/>
</dbReference>
<dbReference type="SUPFAM" id="SSF50447">
    <property type="entry name" value="Translation proteins"/>
    <property type="match status" value="1"/>
</dbReference>
<dbReference type="InterPro" id="IPR053905">
    <property type="entry name" value="EF-G-like_DII"/>
</dbReference>
<evidence type="ECO:0000313" key="7">
    <source>
        <dbReference type="EMBL" id="RLN85349.1"/>
    </source>
</evidence>
<dbReference type="Pfam" id="PF21018">
    <property type="entry name" value="BipA_C"/>
    <property type="match status" value="1"/>
</dbReference>
<dbReference type="GO" id="GO:0005829">
    <property type="term" value="C:cytosol"/>
    <property type="evidence" value="ECO:0007669"/>
    <property type="project" value="TreeGrafter"/>
</dbReference>
<dbReference type="GO" id="GO:0005525">
    <property type="term" value="F:GTP binding"/>
    <property type="evidence" value="ECO:0007669"/>
    <property type="project" value="UniProtKB-KW"/>
</dbReference>
<keyword evidence="8" id="KW-1185">Reference proteome</keyword>
<dbReference type="NCBIfam" id="TIGR01394">
    <property type="entry name" value="TypA_BipA"/>
    <property type="match status" value="1"/>
</dbReference>
<dbReference type="EMBL" id="JPWU03000007">
    <property type="protein sequence ID" value="KAG2532901.1"/>
    <property type="molecule type" value="Genomic_DNA"/>
</dbReference>
<dbReference type="Proteomes" id="UP000785171">
    <property type="component" value="Unassembled WGS sequence"/>
</dbReference>
<dbReference type="Gene3D" id="3.30.70.240">
    <property type="match status" value="1"/>
</dbReference>
<dbReference type="FunFam" id="2.40.50.250:FF:000001">
    <property type="entry name" value="GTP-binding protein TypA"/>
    <property type="match status" value="1"/>
</dbReference>
<name>A0A3R7KA61_9STRA</name>
<evidence type="ECO:0000313" key="5">
    <source>
        <dbReference type="EMBL" id="KAG2532901.1"/>
    </source>
</evidence>
<dbReference type="InterPro" id="IPR047041">
    <property type="entry name" value="BipA_GTP-bd_dom"/>
</dbReference>
<dbReference type="Pfam" id="PF22042">
    <property type="entry name" value="EF-G_D2"/>
    <property type="match status" value="1"/>
</dbReference>
<dbReference type="FunFam" id="3.40.50.300:FF:000463">
    <property type="entry name" value="GTP-binding protein TypA"/>
    <property type="match status" value="1"/>
</dbReference>
<dbReference type="SUPFAM" id="SSF54980">
    <property type="entry name" value="EF-G C-terminal domain-like"/>
    <property type="match status" value="2"/>
</dbReference>
<protein>
    <recommendedName>
        <fullName evidence="3">Tr-type G domain-containing protein</fullName>
    </recommendedName>
</protein>
<dbReference type="CDD" id="cd01891">
    <property type="entry name" value="TypA_BipA"/>
    <property type="match status" value="1"/>
</dbReference>
<dbReference type="Proteomes" id="UP000792063">
    <property type="component" value="Unassembled WGS sequence"/>
</dbReference>
<dbReference type="PANTHER" id="PTHR42908:SF8">
    <property type="entry name" value="TR-TYPE G DOMAIN-CONTAINING PROTEIN"/>
    <property type="match status" value="1"/>
</dbReference>
<dbReference type="Pfam" id="PF00009">
    <property type="entry name" value="GTP_EFTU"/>
    <property type="match status" value="1"/>
</dbReference>
<dbReference type="Pfam" id="PF00679">
    <property type="entry name" value="EFG_C"/>
    <property type="match status" value="1"/>
</dbReference>
<dbReference type="InterPro" id="IPR035647">
    <property type="entry name" value="EFG_III/V"/>
</dbReference>
<dbReference type="PROSITE" id="PS51722">
    <property type="entry name" value="G_TR_2"/>
    <property type="match status" value="1"/>
</dbReference>
<dbReference type="InterPro" id="IPR047042">
    <property type="entry name" value="BipA_II"/>
</dbReference>
<dbReference type="InterPro" id="IPR000640">
    <property type="entry name" value="EFG_V-like"/>
</dbReference>
<dbReference type="InterPro" id="IPR000795">
    <property type="entry name" value="T_Tr_GTP-bd_dom"/>
</dbReference>
<proteinExistence type="predicted"/>
<dbReference type="InterPro" id="IPR048876">
    <property type="entry name" value="BipA_C"/>
</dbReference>
<evidence type="ECO:0000313" key="6">
    <source>
        <dbReference type="EMBL" id="RLN43759.1"/>
    </source>
</evidence>
<evidence type="ECO:0000313" key="4">
    <source>
        <dbReference type="EMBL" id="KAG2530755.1"/>
    </source>
</evidence>
<dbReference type="EMBL" id="MAYM02000342">
    <property type="protein sequence ID" value="RLN43759.1"/>
    <property type="molecule type" value="Genomic_DNA"/>
</dbReference>
<keyword evidence="1" id="KW-0547">Nucleotide-binding</keyword>
<gene>
    <name evidence="6" type="ORF">BBI17_001428</name>
    <name evidence="7" type="ORF">BBO99_00000611</name>
    <name evidence="4" type="ORF">JM16_001444</name>
    <name evidence="5" type="ORF">JM18_000915</name>
</gene>
<dbReference type="InterPro" id="IPR035651">
    <property type="entry name" value="BipA_V"/>
</dbReference>
<evidence type="ECO:0000256" key="2">
    <source>
        <dbReference type="ARBA" id="ARBA00023134"/>
    </source>
</evidence>
<dbReference type="InterPro" id="IPR005225">
    <property type="entry name" value="Small_GTP-bd"/>
</dbReference>
<evidence type="ECO:0000256" key="1">
    <source>
        <dbReference type="ARBA" id="ARBA00022741"/>
    </source>
</evidence>